<feature type="binding site" evidence="2">
    <location>
        <position position="268"/>
    </location>
    <ligand>
        <name>Zn(2+)</name>
        <dbReference type="ChEBI" id="CHEBI:29105"/>
    </ligand>
</feature>
<feature type="binding site" evidence="2">
    <location>
        <begin position="136"/>
        <end position="139"/>
    </location>
    <ligand>
        <name>GTP</name>
        <dbReference type="ChEBI" id="CHEBI:37565"/>
    </ligand>
</feature>
<dbReference type="SUPFAM" id="SSF52540">
    <property type="entry name" value="P-loop containing nucleoside triphosphate hydrolases"/>
    <property type="match status" value="1"/>
</dbReference>
<organism evidence="5 6">
    <name type="scientific">Thalassococcus lentus</name>
    <dbReference type="NCBI Taxonomy" id="1210524"/>
    <lineage>
        <taxon>Bacteria</taxon>
        <taxon>Pseudomonadati</taxon>
        <taxon>Pseudomonadota</taxon>
        <taxon>Alphaproteobacteria</taxon>
        <taxon>Rhodobacterales</taxon>
        <taxon>Roseobacteraceae</taxon>
        <taxon>Thalassococcus</taxon>
    </lineage>
</organism>
<feature type="binding site" evidence="2">
    <location>
        <position position="281"/>
    </location>
    <ligand>
        <name>Zn(2+)</name>
        <dbReference type="ChEBI" id="CHEBI:29105"/>
    </ligand>
</feature>
<protein>
    <recommendedName>
        <fullName evidence="2">Small ribosomal subunit biogenesis GTPase RsgA</fullName>
        <ecNumber evidence="2">3.6.1.-</ecNumber>
    </recommendedName>
</protein>
<reference evidence="5 6" key="1">
    <citation type="submission" date="2023-01" db="EMBL/GenBank/DDBJ databases">
        <title>Thalassococcus onchidii sp. nov., isolated from a marine invertebrate from the South China Sea.</title>
        <authorList>
            <person name="Xu S."/>
            <person name="Liu Z."/>
            <person name="Xu Y."/>
        </authorList>
    </citation>
    <scope>NUCLEOTIDE SEQUENCE [LARGE SCALE GENOMIC DNA]</scope>
    <source>
        <strain evidence="5 6">KCTC 32084</strain>
    </source>
</reference>
<dbReference type="Proteomes" id="UP001210720">
    <property type="component" value="Unassembled WGS sequence"/>
</dbReference>
<feature type="binding site" evidence="2">
    <location>
        <position position="273"/>
    </location>
    <ligand>
        <name>Zn(2+)</name>
        <dbReference type="ChEBI" id="CHEBI:29105"/>
    </ligand>
</feature>
<feature type="compositionally biased region" description="Basic residues" evidence="3">
    <location>
        <begin position="332"/>
        <end position="341"/>
    </location>
</feature>
<evidence type="ECO:0000313" key="6">
    <source>
        <dbReference type="Proteomes" id="UP001210720"/>
    </source>
</evidence>
<keyword evidence="2" id="KW-0342">GTP-binding</keyword>
<dbReference type="Pfam" id="PF03193">
    <property type="entry name" value="RsgA_GTPase"/>
    <property type="match status" value="1"/>
</dbReference>
<feature type="domain" description="EngC GTPase" evidence="4">
    <location>
        <begin position="97"/>
        <end position="243"/>
    </location>
</feature>
<dbReference type="NCBIfam" id="TIGR00157">
    <property type="entry name" value="ribosome small subunit-dependent GTPase A"/>
    <property type="match status" value="1"/>
</dbReference>
<evidence type="ECO:0000256" key="3">
    <source>
        <dbReference type="SAM" id="MobiDB-lite"/>
    </source>
</evidence>
<comment type="similarity">
    <text evidence="2">Belongs to the TRAFAC class YlqF/YawG GTPase family. RsgA subfamily.</text>
</comment>
<dbReference type="PANTHER" id="PTHR32120:SF10">
    <property type="entry name" value="SMALL RIBOSOMAL SUBUNIT BIOGENESIS GTPASE RSGA"/>
    <property type="match status" value="1"/>
</dbReference>
<keyword evidence="2" id="KW-0699">rRNA-binding</keyword>
<proteinExistence type="inferred from homology"/>
<evidence type="ECO:0000256" key="2">
    <source>
        <dbReference type="HAMAP-Rule" id="MF_01820"/>
    </source>
</evidence>
<dbReference type="InterPro" id="IPR010914">
    <property type="entry name" value="RsgA_GTPase_dom"/>
</dbReference>
<sequence>MTISLSALGWSETFAEQVQPDEAELAPARVAEVHRDRLSVLTPDGTLRLIPTEPAGDYAVGDWVLHDGVHAQRRLEAQGNLSRKAAGHVAYSQRIAANVDTLGIVSSCNADFNIPRLERYLALAASAGCLPLVILTKPDLAEDPQTYLQQAQALSPDLTALAINAKDTEDVARLHPWCNGGQTLALLGSSGVGKTTLRNKLTGESAATQSVRSDDAKGRHTTTSRSLVPTLTGGWLIDTPGMRELQLADTSDGIDEVFDDLVSLASTCKFRDCAHESEPGCAIQKAIKGGSLEPDRLERWRKLQREDAQNSASIARQRARDKQFTKMVKGTMKAKKHRSGR</sequence>
<feature type="binding site" evidence="2">
    <location>
        <begin position="188"/>
        <end position="196"/>
    </location>
    <ligand>
        <name>GTP</name>
        <dbReference type="ChEBI" id="CHEBI:37565"/>
    </ligand>
</feature>
<keyword evidence="2" id="KW-0378">Hydrolase</keyword>
<comment type="function">
    <text evidence="2">One of several proteins that assist in the late maturation steps of the functional core of the 30S ribosomal subunit. Helps release RbfA from mature subunits. May play a role in the assembly of ribosomal proteins into the subunit. Circularly permuted GTPase that catalyzes slow GTP hydrolysis, GTPase activity is stimulated by the 30S ribosomal subunit.</text>
</comment>
<dbReference type="InterPro" id="IPR027417">
    <property type="entry name" value="P-loop_NTPase"/>
</dbReference>
<dbReference type="PANTHER" id="PTHR32120">
    <property type="entry name" value="SMALL RIBOSOMAL SUBUNIT BIOGENESIS GTPASE RSGA"/>
    <property type="match status" value="1"/>
</dbReference>
<name>A0ABT4XRD4_9RHOB</name>
<keyword evidence="6" id="KW-1185">Reference proteome</keyword>
<keyword evidence="1 2" id="KW-0690">Ribosome biogenesis</keyword>
<dbReference type="CDD" id="cd01854">
    <property type="entry name" value="YjeQ_EngC"/>
    <property type="match status" value="1"/>
</dbReference>
<feature type="region of interest" description="Disordered" evidence="3">
    <location>
        <begin position="304"/>
        <end position="341"/>
    </location>
</feature>
<evidence type="ECO:0000256" key="1">
    <source>
        <dbReference type="ARBA" id="ARBA00022517"/>
    </source>
</evidence>
<gene>
    <name evidence="2 5" type="primary">rsgA</name>
    <name evidence="5" type="ORF">PFY00_07185</name>
</gene>
<keyword evidence="2" id="KW-0547">Nucleotide-binding</keyword>
<evidence type="ECO:0000259" key="4">
    <source>
        <dbReference type="PROSITE" id="PS50936"/>
    </source>
</evidence>
<comment type="cofactor">
    <cofactor evidence="2">
        <name>Zn(2+)</name>
        <dbReference type="ChEBI" id="CHEBI:29105"/>
    </cofactor>
    <text evidence="2">Binds 1 zinc ion per subunit.</text>
</comment>
<dbReference type="PROSITE" id="PS50936">
    <property type="entry name" value="ENGC_GTPASE"/>
    <property type="match status" value="1"/>
</dbReference>
<comment type="subunit">
    <text evidence="2">Monomer. Associates with 30S ribosomal subunit, binds 16S rRNA.</text>
</comment>
<keyword evidence="2" id="KW-0694">RNA-binding</keyword>
<keyword evidence="2" id="KW-0479">Metal-binding</keyword>
<comment type="subcellular location">
    <subcellularLocation>
        <location evidence="2">Cytoplasm</location>
    </subcellularLocation>
</comment>
<dbReference type="EMBL" id="JAQIOY010000002">
    <property type="protein sequence ID" value="MDA7424501.1"/>
    <property type="molecule type" value="Genomic_DNA"/>
</dbReference>
<accession>A0ABT4XRD4</accession>
<feature type="region of interest" description="Disordered" evidence="3">
    <location>
        <begin position="199"/>
        <end position="226"/>
    </location>
</feature>
<dbReference type="HAMAP" id="MF_01820">
    <property type="entry name" value="GTPase_RsgA"/>
    <property type="match status" value="1"/>
</dbReference>
<comment type="caution">
    <text evidence="5">The sequence shown here is derived from an EMBL/GenBank/DDBJ whole genome shotgun (WGS) entry which is preliminary data.</text>
</comment>
<dbReference type="Gene3D" id="3.40.50.300">
    <property type="entry name" value="P-loop containing nucleotide triphosphate hydrolases"/>
    <property type="match status" value="1"/>
</dbReference>
<dbReference type="Gene3D" id="1.10.40.50">
    <property type="entry name" value="Probable gtpase engc, domain 3"/>
    <property type="match status" value="1"/>
</dbReference>
<keyword evidence="2" id="KW-0862">Zinc</keyword>
<evidence type="ECO:0000313" key="5">
    <source>
        <dbReference type="EMBL" id="MDA7424501.1"/>
    </source>
</evidence>
<dbReference type="EC" id="3.6.1.-" evidence="2"/>
<dbReference type="RefSeq" id="WP_271431855.1">
    <property type="nucleotide sequence ID" value="NZ_JAQIOY010000002.1"/>
</dbReference>
<keyword evidence="2" id="KW-0963">Cytoplasm</keyword>
<dbReference type="InterPro" id="IPR004881">
    <property type="entry name" value="Ribosome_biogen_GTPase_RsgA"/>
</dbReference>
<feature type="binding site" evidence="2">
    <location>
        <position position="275"/>
    </location>
    <ligand>
        <name>Zn(2+)</name>
        <dbReference type="ChEBI" id="CHEBI:29105"/>
    </ligand>
</feature>